<dbReference type="PANTHER" id="PTHR16305:SF35">
    <property type="entry name" value="TRANSCRIPTIONAL ACTIVATOR DOMAIN"/>
    <property type="match status" value="1"/>
</dbReference>
<sequence>MSMTLPGTGQAGADALIGREAELDRIRQVLEAARTGRPTIALLMGEAGIGKTRLADEASRLARAVGLRVLRGESDASSRRPMQLWREVDRALGLAVRGDPALPVGERRWEHLEALADALAAGGPSLVVLEDLHWADPIAIWVLERLPRALGEAPVALLATSRDHEPDTPAIDGLRRVARPIRLGGLDIDGVRRLVAQDAAGSQRPVDAIDPAELLARTGGNPLLVKELVRAPSGDAVIGQVLRRSLARFAADTRNALTVAAVGGPGAPLSVLAAACACPADELAARLRPAVVGGVLDAVSADGVRFHHALLAEAAQQDVDLSELHGRLAAAWRTVGGIDGRAASVGHGLRAAVGSAEDATGEAAAATVDQARLVAVELITAGAPARAAELLWEARETAGRWAGRPELRANVAVDLADILSWLGDLEPALGLYQEAAELARTSADPVARARAEIGANLWASAFVPDLARMRRLEDALDALPAQERRLRAALLGRLTIIGGADVEATERVAAWSAEAVAVARSLADPELIAELLLDSVRPATSPTALAAAMVATDEAIRLAERAGRSDLAISGHQRRSGLLLNDGDIGGAGQALGRAEVLAALLPSPWWRYITRVQRTTLLALNGSLLSARASMLEAVEVGSGRIEPVVVLGCEALHQLMLFDLYGRPDPRAEEIHRITMDMLGDVPSPVFQVQKGYGAQLFGDPAGVQEVLHRFGSRPEQLLRSWTGDHLLREFSDIVARAGAAGYATPAYRALLPYAGLLNVGGGHSAGLPVDDVLARLALLAGDPAAAVRHAGDAVALARSMPSPPLLVHCLDHLADAVDAAGEGPAQWAPDVLRAEADALALTIEVRRADRPADRAGMPSGVPAGPAGTASMRRDGSGWLLRTPLGDARLLDSPGPGQLARLLRAPGVEVAAVELAGGPGAPAATDLGPALDAQAKREYRRRLHRLQAEVDEADAGHEVVRAERAHAEMEMLLRELRRAVGLGSRDRPTGSDAERARVNVVRNLRRTIAAIGRQAPLLGAHLDDAVRTGRHCLYLPTPGAALTWSVRADAD</sequence>
<keyword evidence="3" id="KW-0175">Coiled coil</keyword>
<evidence type="ECO:0000256" key="4">
    <source>
        <dbReference type="SAM" id="MobiDB-lite"/>
    </source>
</evidence>
<reference evidence="7" key="1">
    <citation type="submission" date="2009-09" db="EMBL/GenBank/DDBJ databases">
        <title>The complete genome of Nakamurella multipartita DSM 44233.</title>
        <authorList>
            <consortium name="US DOE Joint Genome Institute (JGI-PGF)"/>
            <person name="Lucas S."/>
            <person name="Copeland A."/>
            <person name="Lapidus A."/>
            <person name="Glavina del Rio T."/>
            <person name="Dalin E."/>
            <person name="Tice H."/>
            <person name="Bruce D."/>
            <person name="Goodwin L."/>
            <person name="Pitluck S."/>
            <person name="Kyrpides N."/>
            <person name="Mavromatis K."/>
            <person name="Ivanova N."/>
            <person name="Ovchinnikova G."/>
            <person name="Sims D."/>
            <person name="Meincke L."/>
            <person name="Brettin T."/>
            <person name="Detter J.C."/>
            <person name="Han C."/>
            <person name="Larimer F."/>
            <person name="Land M."/>
            <person name="Hauser L."/>
            <person name="Markowitz V."/>
            <person name="Cheng J.-F."/>
            <person name="Hugenholtz P."/>
            <person name="Woyke T."/>
            <person name="Wu D."/>
            <person name="Klenk H.-P."/>
            <person name="Eisen J.A."/>
        </authorList>
    </citation>
    <scope>NUCLEOTIDE SEQUENCE [LARGE SCALE GENOMIC DNA]</scope>
    <source>
        <strain evidence="7">ATCC 700099 / DSM 44233 / CIP 104796 / JCM 9543 / NBRC 105858 / Y-104</strain>
    </source>
</reference>
<dbReference type="GO" id="GO:0004016">
    <property type="term" value="F:adenylate cyclase activity"/>
    <property type="evidence" value="ECO:0007669"/>
    <property type="project" value="TreeGrafter"/>
</dbReference>
<dbReference type="KEGG" id="nml:Namu_4548"/>
<dbReference type="InParanoid" id="C8X6S9"/>
<name>C8X6S9_NAKMY</name>
<feature type="region of interest" description="Disordered" evidence="4">
    <location>
        <begin position="854"/>
        <end position="873"/>
    </location>
</feature>
<dbReference type="InterPro" id="IPR027417">
    <property type="entry name" value="P-loop_NTPase"/>
</dbReference>
<dbReference type="OrthoDB" id="134712at2"/>
<dbReference type="Proteomes" id="UP000002218">
    <property type="component" value="Chromosome"/>
</dbReference>
<feature type="coiled-coil region" evidence="3">
    <location>
        <begin position="938"/>
        <end position="981"/>
    </location>
</feature>
<dbReference type="AlphaFoldDB" id="C8X6S9"/>
<proteinExistence type="predicted"/>
<evidence type="ECO:0000259" key="5">
    <source>
        <dbReference type="Pfam" id="PF13191"/>
    </source>
</evidence>
<evidence type="ECO:0000313" key="6">
    <source>
        <dbReference type="EMBL" id="ACV80827.1"/>
    </source>
</evidence>
<dbReference type="GO" id="GO:0005737">
    <property type="term" value="C:cytoplasm"/>
    <property type="evidence" value="ECO:0007669"/>
    <property type="project" value="TreeGrafter"/>
</dbReference>
<gene>
    <name evidence="6" type="ordered locus">Namu_4548</name>
</gene>
<dbReference type="Gene3D" id="3.40.50.300">
    <property type="entry name" value="P-loop containing nucleotide triphosphate hydrolases"/>
    <property type="match status" value="1"/>
</dbReference>
<accession>C8X6S9</accession>
<evidence type="ECO:0000256" key="3">
    <source>
        <dbReference type="SAM" id="Coils"/>
    </source>
</evidence>
<keyword evidence="2" id="KW-0067">ATP-binding</keyword>
<dbReference type="Pfam" id="PF13191">
    <property type="entry name" value="AAA_16"/>
    <property type="match status" value="1"/>
</dbReference>
<dbReference type="GO" id="GO:0005524">
    <property type="term" value="F:ATP binding"/>
    <property type="evidence" value="ECO:0007669"/>
    <property type="project" value="UniProtKB-KW"/>
</dbReference>
<dbReference type="InterPro" id="IPR041664">
    <property type="entry name" value="AAA_16"/>
</dbReference>
<dbReference type="STRING" id="479431.Namu_4548"/>
<evidence type="ECO:0000256" key="1">
    <source>
        <dbReference type="ARBA" id="ARBA00022741"/>
    </source>
</evidence>
<feature type="domain" description="Orc1-like AAA ATPase" evidence="5">
    <location>
        <begin position="16"/>
        <end position="155"/>
    </location>
</feature>
<dbReference type="PANTHER" id="PTHR16305">
    <property type="entry name" value="TESTICULAR SOLUBLE ADENYLYL CYCLASE"/>
    <property type="match status" value="1"/>
</dbReference>
<organism evidence="6 7">
    <name type="scientific">Nakamurella multipartita (strain ATCC 700099 / DSM 44233 / CIP 104796 / JCM 9543 / NBRC 105858 / Y-104)</name>
    <name type="common">Microsphaera multipartita</name>
    <dbReference type="NCBI Taxonomy" id="479431"/>
    <lineage>
        <taxon>Bacteria</taxon>
        <taxon>Bacillati</taxon>
        <taxon>Actinomycetota</taxon>
        <taxon>Actinomycetes</taxon>
        <taxon>Nakamurellales</taxon>
        <taxon>Nakamurellaceae</taxon>
        <taxon>Nakamurella</taxon>
    </lineage>
</organism>
<dbReference type="eggNOG" id="COG3899">
    <property type="taxonomic scope" value="Bacteria"/>
</dbReference>
<reference evidence="6 7" key="2">
    <citation type="journal article" date="2010" name="Stand. Genomic Sci.">
        <title>Complete genome sequence of Nakamurella multipartita type strain (Y-104).</title>
        <authorList>
            <person name="Tice H."/>
            <person name="Mayilraj S."/>
            <person name="Sims D."/>
            <person name="Lapidus A."/>
            <person name="Nolan M."/>
            <person name="Lucas S."/>
            <person name="Glavina Del Rio T."/>
            <person name="Copeland A."/>
            <person name="Cheng J.F."/>
            <person name="Meincke L."/>
            <person name="Bruce D."/>
            <person name="Goodwin L."/>
            <person name="Pitluck S."/>
            <person name="Ivanova N."/>
            <person name="Mavromatis K."/>
            <person name="Ovchinnikova G."/>
            <person name="Pati A."/>
            <person name="Chen A."/>
            <person name="Palaniappan K."/>
            <person name="Land M."/>
            <person name="Hauser L."/>
            <person name="Chang Y.J."/>
            <person name="Jeffries C.D."/>
            <person name="Detter J.C."/>
            <person name="Brettin T."/>
            <person name="Rohde M."/>
            <person name="Goker M."/>
            <person name="Bristow J."/>
            <person name="Eisen J.A."/>
            <person name="Markowitz V."/>
            <person name="Hugenholtz P."/>
            <person name="Kyrpides N.C."/>
            <person name="Klenk H.P."/>
            <person name="Chen F."/>
        </authorList>
    </citation>
    <scope>NUCLEOTIDE SEQUENCE [LARGE SCALE GENOMIC DNA]</scope>
    <source>
        <strain evidence="7">ATCC 700099 / DSM 44233 / CIP 104796 / JCM 9543 / NBRC 105858 / Y-104</strain>
    </source>
</reference>
<keyword evidence="1" id="KW-0547">Nucleotide-binding</keyword>
<dbReference type="SUPFAM" id="SSF52540">
    <property type="entry name" value="P-loop containing nucleoside triphosphate hydrolases"/>
    <property type="match status" value="1"/>
</dbReference>
<protein>
    <submittedName>
        <fullName evidence="6">ATPase-like protein</fullName>
    </submittedName>
</protein>
<dbReference type="HOGENOM" id="CLU_006850_2_0_11"/>
<keyword evidence="7" id="KW-1185">Reference proteome</keyword>
<evidence type="ECO:0000256" key="2">
    <source>
        <dbReference type="ARBA" id="ARBA00022840"/>
    </source>
</evidence>
<evidence type="ECO:0000313" key="7">
    <source>
        <dbReference type="Proteomes" id="UP000002218"/>
    </source>
</evidence>
<dbReference type="EMBL" id="CP001737">
    <property type="protein sequence ID" value="ACV80827.1"/>
    <property type="molecule type" value="Genomic_DNA"/>
</dbReference>